<feature type="transmembrane region" description="Helical" evidence="1">
    <location>
        <begin position="21"/>
        <end position="40"/>
    </location>
</feature>
<dbReference type="RefSeq" id="WP_048027263.1">
    <property type="nucleotide sequence ID" value="NZ_CADDZZ010000018.1"/>
</dbReference>
<dbReference type="AlphaFoldDB" id="A0A2X1G4H3"/>
<evidence type="ECO:0000313" key="2">
    <source>
        <dbReference type="EMBL" id="MBH9698169.1"/>
    </source>
</evidence>
<organism evidence="2 5">
    <name type="scientific">Burkholderia cepacia</name>
    <name type="common">Pseudomonas cepacia</name>
    <dbReference type="NCBI Taxonomy" id="292"/>
    <lineage>
        <taxon>Bacteria</taxon>
        <taxon>Pseudomonadati</taxon>
        <taxon>Pseudomonadota</taxon>
        <taxon>Betaproteobacteria</taxon>
        <taxon>Burkholderiales</taxon>
        <taxon>Burkholderiaceae</taxon>
        <taxon>Burkholderia</taxon>
        <taxon>Burkholderia cepacia complex</taxon>
    </lineage>
</organism>
<dbReference type="EMBL" id="JAEDXG010000015">
    <property type="protein sequence ID" value="MBH9698169.1"/>
    <property type="molecule type" value="Genomic_DNA"/>
</dbReference>
<name>A0A2X1G4H3_BURCE</name>
<evidence type="ECO:0000313" key="3">
    <source>
        <dbReference type="EMBL" id="SPV13847.1"/>
    </source>
</evidence>
<reference evidence="3 4" key="1">
    <citation type="submission" date="2018-06" db="EMBL/GenBank/DDBJ databases">
        <authorList>
            <consortium name="Pathogen Informatics"/>
            <person name="Doyle S."/>
        </authorList>
    </citation>
    <scope>NUCLEOTIDE SEQUENCE [LARGE SCALE GENOMIC DNA]</scope>
    <source>
        <strain evidence="3 4">NCTC10661</strain>
    </source>
</reference>
<evidence type="ECO:0000313" key="5">
    <source>
        <dbReference type="Proteomes" id="UP000645612"/>
    </source>
</evidence>
<gene>
    <name evidence="2" type="ORF">JAO13_17160</name>
    <name evidence="3" type="ORF">NCTC10661_00921</name>
</gene>
<sequence length="68" mass="6708">MQTRVRVAGPRIGAEQRATSIGYASVAATFAVAVLGSVVTPKGSLANTYAVIATAVTAAVATALAMVS</sequence>
<keyword evidence="1" id="KW-0812">Transmembrane</keyword>
<feature type="transmembrane region" description="Helical" evidence="1">
    <location>
        <begin position="46"/>
        <end position="67"/>
    </location>
</feature>
<keyword evidence="1" id="KW-1133">Transmembrane helix</keyword>
<protein>
    <submittedName>
        <fullName evidence="2">Flp family type IVb pilin</fullName>
    </submittedName>
    <submittedName>
        <fullName evidence="3">Flp/Fap pilin component</fullName>
    </submittedName>
</protein>
<dbReference type="EMBL" id="UARD01000003">
    <property type="protein sequence ID" value="SPV13847.1"/>
    <property type="molecule type" value="Genomic_DNA"/>
</dbReference>
<comment type="caution">
    <text evidence="2">The sequence shown here is derived from an EMBL/GenBank/DDBJ whole genome shotgun (WGS) entry which is preliminary data.</text>
</comment>
<reference evidence="2" key="2">
    <citation type="submission" date="2020-12" db="EMBL/GenBank/DDBJ databases">
        <title>Burkholderia cepacia complex in Mexico.</title>
        <authorList>
            <person name="Estrada P."/>
        </authorList>
    </citation>
    <scope>NUCLEOTIDE SEQUENCE</scope>
    <source>
        <strain evidence="2">871</strain>
    </source>
</reference>
<dbReference type="Proteomes" id="UP000645612">
    <property type="component" value="Unassembled WGS sequence"/>
</dbReference>
<accession>A0A2X1G4H3</accession>
<dbReference type="Proteomes" id="UP000250416">
    <property type="component" value="Unassembled WGS sequence"/>
</dbReference>
<proteinExistence type="predicted"/>
<evidence type="ECO:0000256" key="1">
    <source>
        <dbReference type="SAM" id="Phobius"/>
    </source>
</evidence>
<evidence type="ECO:0000313" key="4">
    <source>
        <dbReference type="Proteomes" id="UP000250416"/>
    </source>
</evidence>
<keyword evidence="1" id="KW-0472">Membrane</keyword>